<proteinExistence type="inferred from homology"/>
<keyword evidence="2 5" id="KW-0285">Flavoprotein</keyword>
<dbReference type="Gene3D" id="3.50.50.60">
    <property type="entry name" value="FAD/NAD(P)-binding domain"/>
    <property type="match status" value="1"/>
</dbReference>
<dbReference type="GO" id="GO:0050660">
    <property type="term" value="F:flavin adenine dinucleotide binding"/>
    <property type="evidence" value="ECO:0007669"/>
    <property type="project" value="InterPro"/>
</dbReference>
<evidence type="ECO:0000256" key="5">
    <source>
        <dbReference type="RuleBase" id="RU361177"/>
    </source>
</evidence>
<dbReference type="EMBL" id="SPHZ02000008">
    <property type="protein sequence ID" value="KAF0902563.1"/>
    <property type="molecule type" value="Genomic_DNA"/>
</dbReference>
<evidence type="ECO:0000256" key="3">
    <source>
        <dbReference type="ARBA" id="ARBA00022827"/>
    </source>
</evidence>
<comment type="cofactor">
    <cofactor evidence="5">
        <name>FAD</name>
        <dbReference type="ChEBI" id="CHEBI:57692"/>
    </cofactor>
</comment>
<dbReference type="EC" id="1.-.-.-" evidence="5"/>
<dbReference type="InterPro" id="IPR050346">
    <property type="entry name" value="FMO-like"/>
</dbReference>
<accession>A0A6G1CSK4</accession>
<dbReference type="PANTHER" id="PTHR23023">
    <property type="entry name" value="DIMETHYLANILINE MONOOXYGENASE"/>
    <property type="match status" value="1"/>
</dbReference>
<reference evidence="6 7" key="1">
    <citation type="submission" date="2019-11" db="EMBL/GenBank/DDBJ databases">
        <title>Whole genome sequence of Oryza granulata.</title>
        <authorList>
            <person name="Li W."/>
        </authorList>
    </citation>
    <scope>NUCLEOTIDE SEQUENCE [LARGE SCALE GENOMIC DNA]</scope>
    <source>
        <strain evidence="7">cv. Menghai</strain>
        <tissue evidence="6">Leaf</tissue>
    </source>
</reference>
<keyword evidence="4 5" id="KW-0560">Oxidoreductase</keyword>
<evidence type="ECO:0000313" key="7">
    <source>
        <dbReference type="Proteomes" id="UP000479710"/>
    </source>
</evidence>
<dbReference type="AlphaFoldDB" id="A0A6G1CSK4"/>
<keyword evidence="5" id="KW-0503">Monooxygenase</keyword>
<dbReference type="GO" id="GO:0050661">
    <property type="term" value="F:NADP binding"/>
    <property type="evidence" value="ECO:0007669"/>
    <property type="project" value="InterPro"/>
</dbReference>
<organism evidence="6 7">
    <name type="scientific">Oryza meyeriana var. granulata</name>
    <dbReference type="NCBI Taxonomy" id="110450"/>
    <lineage>
        <taxon>Eukaryota</taxon>
        <taxon>Viridiplantae</taxon>
        <taxon>Streptophyta</taxon>
        <taxon>Embryophyta</taxon>
        <taxon>Tracheophyta</taxon>
        <taxon>Spermatophyta</taxon>
        <taxon>Magnoliopsida</taxon>
        <taxon>Liliopsida</taxon>
        <taxon>Poales</taxon>
        <taxon>Poaceae</taxon>
        <taxon>BOP clade</taxon>
        <taxon>Oryzoideae</taxon>
        <taxon>Oryzeae</taxon>
        <taxon>Oryzinae</taxon>
        <taxon>Oryza</taxon>
        <taxon>Oryza meyeriana</taxon>
    </lineage>
</organism>
<dbReference type="Proteomes" id="UP000479710">
    <property type="component" value="Unassembled WGS sequence"/>
</dbReference>
<dbReference type="InterPro" id="IPR036188">
    <property type="entry name" value="FAD/NAD-bd_sf"/>
</dbReference>
<keyword evidence="3 5" id="KW-0274">FAD</keyword>
<evidence type="ECO:0000313" key="6">
    <source>
        <dbReference type="EMBL" id="KAF0902563.1"/>
    </source>
</evidence>
<comment type="similarity">
    <text evidence="1 5">Belongs to the FMO family.</text>
</comment>
<sequence length="327" mass="35981">MDYSNMDRAAAAAELIRGKRVAVVGSAKLAFDTVAECANANGARYLCAMICRSGRWMVNGGFVWGVSLGHLFSNCLAKLMVCKPGEGLALTLLAMLLTPLRWLLSKLAETYYKMQIPMEKHGMVPEESFAGSMSGCRLGVLPDGFYDRVEEGSILIKRTRSFSFCTDGLVLDDTGERVEADVVVLATGFHGEQKLRDMFVSATFKQMVAADTPAPLYRQCIHPRIPQMAVIGYTENLSSIYTFEMMAKWVAHLLAGAFRLPSVRRMEASAAEWDEHLVKRHGEGGCLDKPCLGAVSTWYNEELSRGGSKILAEWLRPYGPADFAGIL</sequence>
<evidence type="ECO:0000256" key="1">
    <source>
        <dbReference type="ARBA" id="ARBA00009183"/>
    </source>
</evidence>
<dbReference type="SUPFAM" id="SSF51905">
    <property type="entry name" value="FAD/NAD(P)-binding domain"/>
    <property type="match status" value="2"/>
</dbReference>
<gene>
    <name evidence="6" type="ORF">E2562_018059</name>
</gene>
<name>A0A6G1CSK4_9ORYZ</name>
<dbReference type="Pfam" id="PF00743">
    <property type="entry name" value="FMO-like"/>
    <property type="match status" value="1"/>
</dbReference>
<keyword evidence="7" id="KW-1185">Reference proteome</keyword>
<comment type="caution">
    <text evidence="6">The sequence shown here is derived from an EMBL/GenBank/DDBJ whole genome shotgun (WGS) entry which is preliminary data.</text>
</comment>
<evidence type="ECO:0000256" key="4">
    <source>
        <dbReference type="ARBA" id="ARBA00023002"/>
    </source>
</evidence>
<evidence type="ECO:0000256" key="2">
    <source>
        <dbReference type="ARBA" id="ARBA00022630"/>
    </source>
</evidence>
<protein>
    <recommendedName>
        <fullName evidence="5">Flavin-containing monooxygenase</fullName>
        <ecNumber evidence="5">1.-.-.-</ecNumber>
    </recommendedName>
</protein>
<dbReference type="InterPro" id="IPR020946">
    <property type="entry name" value="Flavin_mOase-like"/>
</dbReference>
<dbReference type="OrthoDB" id="66881at2759"/>
<dbReference type="GO" id="GO:0004499">
    <property type="term" value="F:N,N-dimethylaniline monooxygenase activity"/>
    <property type="evidence" value="ECO:0007669"/>
    <property type="project" value="InterPro"/>
</dbReference>